<evidence type="ECO:0000313" key="2">
    <source>
        <dbReference type="Proteomes" id="UP001054252"/>
    </source>
</evidence>
<gene>
    <name evidence="1" type="ORF">SLEP1_g48941</name>
</gene>
<dbReference type="Pfam" id="PF03140">
    <property type="entry name" value="DUF247"/>
    <property type="match status" value="1"/>
</dbReference>
<dbReference type="Proteomes" id="UP001054252">
    <property type="component" value="Unassembled WGS sequence"/>
</dbReference>
<sequence>MQKGNGEHAIDLNHLDEEDAIISKGCIFRIPGMIKMQNEQAYKPYRFSFGPWHFGKTQLMSTAQEFKEAFLDGLIFRFPNPRAKMKELEEAIKEAHSKARECYEGDDVYELEDVCEGDQDIQEGVIDATKEKFEKILLLDGCFIIELFRKAAGEVAIQENEYVLFSKGMILVIYHDLFLLENQIPWFVLELLFARTRVSGSKTTLVELAIGFFGSAFSQDQLQIPVELLSNSSKIVHLIDLARRCLGY</sequence>
<protein>
    <submittedName>
        <fullName evidence="1">Uncharacterized protein</fullName>
    </submittedName>
</protein>
<accession>A0AAV5LWC6</accession>
<dbReference type="PANTHER" id="PTHR31170:SF17">
    <property type="match status" value="1"/>
</dbReference>
<organism evidence="1 2">
    <name type="scientific">Rubroshorea leprosula</name>
    <dbReference type="NCBI Taxonomy" id="152421"/>
    <lineage>
        <taxon>Eukaryota</taxon>
        <taxon>Viridiplantae</taxon>
        <taxon>Streptophyta</taxon>
        <taxon>Embryophyta</taxon>
        <taxon>Tracheophyta</taxon>
        <taxon>Spermatophyta</taxon>
        <taxon>Magnoliopsida</taxon>
        <taxon>eudicotyledons</taxon>
        <taxon>Gunneridae</taxon>
        <taxon>Pentapetalae</taxon>
        <taxon>rosids</taxon>
        <taxon>malvids</taxon>
        <taxon>Malvales</taxon>
        <taxon>Dipterocarpaceae</taxon>
        <taxon>Rubroshorea</taxon>
    </lineage>
</organism>
<evidence type="ECO:0000313" key="1">
    <source>
        <dbReference type="EMBL" id="GKV41399.1"/>
    </source>
</evidence>
<dbReference type="PANTHER" id="PTHR31170">
    <property type="entry name" value="BNAC04G53230D PROTEIN"/>
    <property type="match status" value="1"/>
</dbReference>
<keyword evidence="2" id="KW-1185">Reference proteome</keyword>
<reference evidence="1 2" key="1">
    <citation type="journal article" date="2021" name="Commun. Biol.">
        <title>The genome of Shorea leprosula (Dipterocarpaceae) highlights the ecological relevance of drought in aseasonal tropical rainforests.</title>
        <authorList>
            <person name="Ng K.K.S."/>
            <person name="Kobayashi M.J."/>
            <person name="Fawcett J.A."/>
            <person name="Hatakeyama M."/>
            <person name="Paape T."/>
            <person name="Ng C.H."/>
            <person name="Ang C.C."/>
            <person name="Tnah L.H."/>
            <person name="Lee C.T."/>
            <person name="Nishiyama T."/>
            <person name="Sese J."/>
            <person name="O'Brien M.J."/>
            <person name="Copetti D."/>
            <person name="Mohd Noor M.I."/>
            <person name="Ong R.C."/>
            <person name="Putra M."/>
            <person name="Sireger I.Z."/>
            <person name="Indrioko S."/>
            <person name="Kosugi Y."/>
            <person name="Izuno A."/>
            <person name="Isagi Y."/>
            <person name="Lee S.L."/>
            <person name="Shimizu K.K."/>
        </authorList>
    </citation>
    <scope>NUCLEOTIDE SEQUENCE [LARGE SCALE GENOMIC DNA]</scope>
    <source>
        <strain evidence="1">214</strain>
    </source>
</reference>
<comment type="caution">
    <text evidence="1">The sequence shown here is derived from an EMBL/GenBank/DDBJ whole genome shotgun (WGS) entry which is preliminary data.</text>
</comment>
<dbReference type="AlphaFoldDB" id="A0AAV5LWC6"/>
<dbReference type="EMBL" id="BPVZ01000149">
    <property type="protein sequence ID" value="GKV41399.1"/>
    <property type="molecule type" value="Genomic_DNA"/>
</dbReference>
<dbReference type="InterPro" id="IPR004158">
    <property type="entry name" value="DUF247_pln"/>
</dbReference>
<proteinExistence type="predicted"/>
<name>A0AAV5LWC6_9ROSI</name>